<dbReference type="PANTHER" id="PTHR46847">
    <property type="entry name" value="D-ALLOSE-BINDING PERIPLASMIC PROTEIN-RELATED"/>
    <property type="match status" value="1"/>
</dbReference>
<evidence type="ECO:0000256" key="3">
    <source>
        <dbReference type="ARBA" id="ARBA00022729"/>
    </source>
</evidence>
<accession>A0A2P7ARZ0</accession>
<comment type="subcellular location">
    <subcellularLocation>
        <location evidence="1">Cell envelope</location>
    </subcellularLocation>
</comment>
<dbReference type="GO" id="GO:0030313">
    <property type="term" value="C:cell envelope"/>
    <property type="evidence" value="ECO:0007669"/>
    <property type="project" value="UniProtKB-SubCell"/>
</dbReference>
<protein>
    <recommendedName>
        <fullName evidence="5">Periplasmic binding protein domain-containing protein</fullName>
    </recommendedName>
</protein>
<evidence type="ECO:0000313" key="7">
    <source>
        <dbReference type="Proteomes" id="UP000241158"/>
    </source>
</evidence>
<dbReference type="CDD" id="cd01536">
    <property type="entry name" value="PBP1_ABC_sugar_binding-like"/>
    <property type="match status" value="1"/>
</dbReference>
<proteinExistence type="inferred from homology"/>
<dbReference type="RefSeq" id="WP_106717761.1">
    <property type="nucleotide sequence ID" value="NZ_JACHXT010000003.1"/>
</dbReference>
<evidence type="ECO:0000256" key="4">
    <source>
        <dbReference type="SAM" id="SignalP"/>
    </source>
</evidence>
<dbReference type="InterPro" id="IPR028082">
    <property type="entry name" value="Peripla_BP_I"/>
</dbReference>
<dbReference type="EMBL" id="PGGN01000003">
    <property type="protein sequence ID" value="PSH56996.1"/>
    <property type="molecule type" value="Genomic_DNA"/>
</dbReference>
<evidence type="ECO:0000256" key="2">
    <source>
        <dbReference type="ARBA" id="ARBA00007639"/>
    </source>
</evidence>
<reference evidence="7" key="1">
    <citation type="submission" date="2017-11" db="EMBL/GenBank/DDBJ databases">
        <authorList>
            <person name="Kuznetsova I."/>
            <person name="Sazanova A."/>
            <person name="Chirak E."/>
            <person name="Safronova V."/>
            <person name="Willems A."/>
        </authorList>
    </citation>
    <scope>NUCLEOTIDE SEQUENCE [LARGE SCALE GENOMIC DNA]</scope>
    <source>
        <strain evidence="7">PEPV15</strain>
    </source>
</reference>
<evidence type="ECO:0000313" key="6">
    <source>
        <dbReference type="EMBL" id="PSH56996.1"/>
    </source>
</evidence>
<dbReference type="InterPro" id="IPR025997">
    <property type="entry name" value="SBP_2_dom"/>
</dbReference>
<feature type="domain" description="Periplasmic binding protein" evidence="5">
    <location>
        <begin position="35"/>
        <end position="282"/>
    </location>
</feature>
<dbReference type="GO" id="GO:0030246">
    <property type="term" value="F:carbohydrate binding"/>
    <property type="evidence" value="ECO:0007669"/>
    <property type="project" value="UniProtKB-ARBA"/>
</dbReference>
<dbReference type="SUPFAM" id="SSF53822">
    <property type="entry name" value="Periplasmic binding protein-like I"/>
    <property type="match status" value="1"/>
</dbReference>
<organism evidence="6 7">
    <name type="scientific">Phyllobacterium endophyticum</name>
    <dbReference type="NCBI Taxonomy" id="1149773"/>
    <lineage>
        <taxon>Bacteria</taxon>
        <taxon>Pseudomonadati</taxon>
        <taxon>Pseudomonadota</taxon>
        <taxon>Alphaproteobacteria</taxon>
        <taxon>Hyphomicrobiales</taxon>
        <taxon>Phyllobacteriaceae</taxon>
        <taxon>Phyllobacterium</taxon>
    </lineage>
</organism>
<evidence type="ECO:0000259" key="5">
    <source>
        <dbReference type="Pfam" id="PF13407"/>
    </source>
</evidence>
<feature type="chain" id="PRO_5015156298" description="Periplasmic binding protein domain-containing protein" evidence="4">
    <location>
        <begin position="27"/>
        <end position="322"/>
    </location>
</feature>
<dbReference type="Gene3D" id="3.40.50.2300">
    <property type="match status" value="2"/>
</dbReference>
<keyword evidence="3 4" id="KW-0732">Signal</keyword>
<keyword evidence="7" id="KW-1185">Reference proteome</keyword>
<feature type="signal peptide" evidence="4">
    <location>
        <begin position="1"/>
        <end position="26"/>
    </location>
</feature>
<evidence type="ECO:0000256" key="1">
    <source>
        <dbReference type="ARBA" id="ARBA00004196"/>
    </source>
</evidence>
<comment type="similarity">
    <text evidence="2">Belongs to the bacterial solute-binding protein 2 family.</text>
</comment>
<dbReference type="AlphaFoldDB" id="A0A2P7ARZ0"/>
<dbReference type="OrthoDB" id="4827464at2"/>
<dbReference type="Proteomes" id="UP000241158">
    <property type="component" value="Unassembled WGS sequence"/>
</dbReference>
<dbReference type="PANTHER" id="PTHR46847:SF1">
    <property type="entry name" value="D-ALLOSE-BINDING PERIPLASMIC PROTEIN-RELATED"/>
    <property type="match status" value="1"/>
</dbReference>
<dbReference type="Pfam" id="PF13407">
    <property type="entry name" value="Peripla_BP_4"/>
    <property type="match status" value="1"/>
</dbReference>
<gene>
    <name evidence="6" type="ORF">CU100_17060</name>
</gene>
<sequence length="322" mass="34015">MNNRVVTLVLATGVSILALASGAKTAAACDRTYTIGFSHPTGGAAFVTSLRKKVERFAQENGCVNMLIDNTQANNLETQRVALESWIIQKVDAIVVLPVDAKALSGLQKQAQAKGIKWLTYAAPTPGADGSVGFDNVQSGRILAEDALAWVKTRYPNGGVSAAVTTLTPLKGAFIGRWQEPLDRFKEAGLSVISTQDCGDQECGLRIAEDAIRQNPDLRVFIGFNDDAAVGALRAFTNAKIDPNEVYVAGQDGTPEALEAVRAGGAYRASAAILLDKLAELIVKNSIAAATGAPGSNEQVGVELATQRNSAELEKLIAQYKD</sequence>
<name>A0A2P7ARZ0_9HYPH</name>
<comment type="caution">
    <text evidence="6">The sequence shown here is derived from an EMBL/GenBank/DDBJ whole genome shotgun (WGS) entry which is preliminary data.</text>
</comment>